<dbReference type="PANTHER" id="PTHR38471">
    <property type="entry name" value="FOUR HELIX BUNDLE PROTEIN"/>
    <property type="match status" value="1"/>
</dbReference>
<accession>A0A1F6GK87</accession>
<proteinExistence type="predicted"/>
<gene>
    <name evidence="1" type="ORF">A3E04_00230</name>
</gene>
<organism evidence="1 2">
    <name type="scientific">Candidatus Kuenenbacteria bacterium RIFCSPHIGHO2_12_FULL_42_14</name>
    <dbReference type="NCBI Taxonomy" id="1798563"/>
    <lineage>
        <taxon>Bacteria</taxon>
        <taxon>Candidatus Kueneniibacteriota</taxon>
    </lineage>
</organism>
<evidence type="ECO:0000313" key="2">
    <source>
        <dbReference type="Proteomes" id="UP000176968"/>
    </source>
</evidence>
<dbReference type="Proteomes" id="UP000176968">
    <property type="component" value="Unassembled WGS sequence"/>
</dbReference>
<name>A0A1F6GK87_9BACT</name>
<dbReference type="Gene3D" id="1.20.1440.60">
    <property type="entry name" value="23S rRNA-intervening sequence"/>
    <property type="match status" value="1"/>
</dbReference>
<dbReference type="InterPro" id="IPR012657">
    <property type="entry name" value="23S_rRNA-intervening_sequence"/>
</dbReference>
<dbReference type="SUPFAM" id="SSF158446">
    <property type="entry name" value="IVS-encoded protein-like"/>
    <property type="match status" value="1"/>
</dbReference>
<evidence type="ECO:0000313" key="1">
    <source>
        <dbReference type="EMBL" id="OGG98470.1"/>
    </source>
</evidence>
<dbReference type="Pfam" id="PF05635">
    <property type="entry name" value="23S_rRNA_IVP"/>
    <property type="match status" value="1"/>
</dbReference>
<dbReference type="NCBIfam" id="TIGR02436">
    <property type="entry name" value="four helix bundle protein"/>
    <property type="match status" value="1"/>
</dbReference>
<sequence>MQSNEHKNGHKFDLEERTTDFAKRVIRLCNVLPKNFVNERLKGQTVGSAGSMGANYREANDALGKKDFLNRMRIARKESKECLHWLELIEEANLELGPRMQNLKQECKEIKNIFSKIILNSESKNRNV</sequence>
<dbReference type="EMBL" id="MFMY01000064">
    <property type="protein sequence ID" value="OGG98470.1"/>
    <property type="molecule type" value="Genomic_DNA"/>
</dbReference>
<comment type="caution">
    <text evidence="1">The sequence shown here is derived from an EMBL/GenBank/DDBJ whole genome shotgun (WGS) entry which is preliminary data.</text>
</comment>
<dbReference type="InterPro" id="IPR036583">
    <property type="entry name" value="23S_rRNA_IVS_sf"/>
</dbReference>
<protein>
    <recommendedName>
        <fullName evidence="3">Four helix bundle protein</fullName>
    </recommendedName>
</protein>
<dbReference type="PANTHER" id="PTHR38471:SF2">
    <property type="entry name" value="FOUR HELIX BUNDLE PROTEIN"/>
    <property type="match status" value="1"/>
</dbReference>
<dbReference type="AlphaFoldDB" id="A0A1F6GK87"/>
<dbReference type="PIRSF" id="PIRSF035652">
    <property type="entry name" value="CHP02436"/>
    <property type="match status" value="1"/>
</dbReference>
<evidence type="ECO:0008006" key="3">
    <source>
        <dbReference type="Google" id="ProtNLM"/>
    </source>
</evidence>
<reference evidence="1 2" key="1">
    <citation type="journal article" date="2016" name="Nat. Commun.">
        <title>Thousands of microbial genomes shed light on interconnected biogeochemical processes in an aquifer system.</title>
        <authorList>
            <person name="Anantharaman K."/>
            <person name="Brown C.T."/>
            <person name="Hug L.A."/>
            <person name="Sharon I."/>
            <person name="Castelle C.J."/>
            <person name="Probst A.J."/>
            <person name="Thomas B.C."/>
            <person name="Singh A."/>
            <person name="Wilkins M.J."/>
            <person name="Karaoz U."/>
            <person name="Brodie E.L."/>
            <person name="Williams K.H."/>
            <person name="Hubbard S.S."/>
            <person name="Banfield J.F."/>
        </authorList>
    </citation>
    <scope>NUCLEOTIDE SEQUENCE [LARGE SCALE GENOMIC DNA]</scope>
</reference>